<comment type="caution">
    <text evidence="2">The sequence shown here is derived from an EMBL/GenBank/DDBJ whole genome shotgun (WGS) entry which is preliminary data.</text>
</comment>
<evidence type="ECO:0000256" key="1">
    <source>
        <dbReference type="SAM" id="MobiDB-lite"/>
    </source>
</evidence>
<dbReference type="AlphaFoldDB" id="A0A835ZBU6"/>
<proteinExistence type="predicted"/>
<evidence type="ECO:0000313" key="3">
    <source>
        <dbReference type="Proteomes" id="UP000664859"/>
    </source>
</evidence>
<protein>
    <submittedName>
        <fullName evidence="2">Uncharacterized protein</fullName>
    </submittedName>
</protein>
<keyword evidence="3" id="KW-1185">Reference proteome</keyword>
<sequence length="225" mass="23740">MDVLRRALLEDMVAGTAQHDGSKAAWRFNAHVGHVAAKQPLAFNAHGDAVTLAEYLDGFSLLQKVVVAVVLQAADQTVCRCKANALRSAAILETEEMMAAFQPLIYASRECFKRFAKSLSIASGRGGHGFPDHAEGRGRRQGGGARRERGGTRAQLAAGVGVADRSARPCLHCDLMRSAQTATHQDVVKGVACVEQLQHGLQDLALVPPPAGPPLAPLPAALGIV</sequence>
<dbReference type="EMBL" id="JAFCMP010000019">
    <property type="protein sequence ID" value="KAG5191522.1"/>
    <property type="molecule type" value="Genomic_DNA"/>
</dbReference>
<dbReference type="Proteomes" id="UP000664859">
    <property type="component" value="Unassembled WGS sequence"/>
</dbReference>
<feature type="region of interest" description="Disordered" evidence="1">
    <location>
        <begin position="126"/>
        <end position="152"/>
    </location>
</feature>
<evidence type="ECO:0000313" key="2">
    <source>
        <dbReference type="EMBL" id="KAG5191522.1"/>
    </source>
</evidence>
<organism evidence="2 3">
    <name type="scientific">Tribonema minus</name>
    <dbReference type="NCBI Taxonomy" id="303371"/>
    <lineage>
        <taxon>Eukaryota</taxon>
        <taxon>Sar</taxon>
        <taxon>Stramenopiles</taxon>
        <taxon>Ochrophyta</taxon>
        <taxon>PX clade</taxon>
        <taxon>Xanthophyceae</taxon>
        <taxon>Tribonematales</taxon>
        <taxon>Tribonemataceae</taxon>
        <taxon>Tribonema</taxon>
    </lineage>
</organism>
<name>A0A835ZBU6_9STRA</name>
<reference evidence="2" key="1">
    <citation type="submission" date="2021-02" db="EMBL/GenBank/DDBJ databases">
        <title>First Annotated Genome of the Yellow-green Alga Tribonema minus.</title>
        <authorList>
            <person name="Mahan K.M."/>
        </authorList>
    </citation>
    <scope>NUCLEOTIDE SEQUENCE</scope>
    <source>
        <strain evidence="2">UTEX B ZZ1240</strain>
    </source>
</reference>
<gene>
    <name evidence="2" type="ORF">JKP88DRAFT_251509</name>
</gene>
<accession>A0A835ZBU6</accession>